<comment type="caution">
    <text evidence="1">The sequence shown here is derived from an EMBL/GenBank/DDBJ whole genome shotgun (WGS) entry which is preliminary data.</text>
</comment>
<reference evidence="1 2" key="1">
    <citation type="submission" date="2023-08" db="EMBL/GenBank/DDBJ databases">
        <title>Implementing the SeqCode for naming new Mesorhizobium species isolated from Vachellia karroo root nodules.</title>
        <authorList>
            <person name="Van Lill M."/>
        </authorList>
    </citation>
    <scope>NUCLEOTIDE SEQUENCE [LARGE SCALE GENOMIC DNA]</scope>
    <source>
        <strain evidence="1 2">VK22B</strain>
    </source>
</reference>
<evidence type="ECO:0000313" key="2">
    <source>
        <dbReference type="Proteomes" id="UP001271249"/>
    </source>
</evidence>
<protein>
    <submittedName>
        <fullName evidence="1">Uncharacterized protein</fullName>
    </submittedName>
</protein>
<gene>
    <name evidence="1" type="ORF">RFN29_31815</name>
</gene>
<dbReference type="Proteomes" id="UP001271249">
    <property type="component" value="Unassembled WGS sequence"/>
</dbReference>
<keyword evidence="2" id="KW-1185">Reference proteome</keyword>
<organism evidence="1 2">
    <name type="scientific">Mesorhizobium captivum</name>
    <dbReference type="NCBI Taxonomy" id="3072319"/>
    <lineage>
        <taxon>Bacteria</taxon>
        <taxon>Pseudomonadati</taxon>
        <taxon>Pseudomonadota</taxon>
        <taxon>Alphaproteobacteria</taxon>
        <taxon>Hyphomicrobiales</taxon>
        <taxon>Phyllobacteriaceae</taxon>
        <taxon>Mesorhizobium</taxon>
    </lineage>
</organism>
<sequence>MGAPMDIGVDFLMSRAAEIVKNRPAILNDFAVQHADSADLTLRFIVSLR</sequence>
<accession>A0ABU4ZDR6</accession>
<dbReference type="EMBL" id="JAVIJC010000051">
    <property type="protein sequence ID" value="MDX8496117.1"/>
    <property type="molecule type" value="Genomic_DNA"/>
</dbReference>
<proteinExistence type="predicted"/>
<evidence type="ECO:0000313" key="1">
    <source>
        <dbReference type="EMBL" id="MDX8496117.1"/>
    </source>
</evidence>
<name>A0ABU4ZDR6_9HYPH</name>